<proteinExistence type="predicted"/>
<name>A0ACC0NVW1_RHOML</name>
<evidence type="ECO:0000313" key="2">
    <source>
        <dbReference type="Proteomes" id="UP001062846"/>
    </source>
</evidence>
<gene>
    <name evidence="1" type="ORF">RHMOL_Rhmol05G0292900</name>
</gene>
<dbReference type="Proteomes" id="UP001062846">
    <property type="component" value="Chromosome 5"/>
</dbReference>
<protein>
    <submittedName>
        <fullName evidence="1">Uncharacterized protein</fullName>
    </submittedName>
</protein>
<organism evidence="1 2">
    <name type="scientific">Rhododendron molle</name>
    <name type="common">Chinese azalea</name>
    <name type="synonym">Azalea mollis</name>
    <dbReference type="NCBI Taxonomy" id="49168"/>
    <lineage>
        <taxon>Eukaryota</taxon>
        <taxon>Viridiplantae</taxon>
        <taxon>Streptophyta</taxon>
        <taxon>Embryophyta</taxon>
        <taxon>Tracheophyta</taxon>
        <taxon>Spermatophyta</taxon>
        <taxon>Magnoliopsida</taxon>
        <taxon>eudicotyledons</taxon>
        <taxon>Gunneridae</taxon>
        <taxon>Pentapetalae</taxon>
        <taxon>asterids</taxon>
        <taxon>Ericales</taxon>
        <taxon>Ericaceae</taxon>
        <taxon>Ericoideae</taxon>
        <taxon>Rhodoreae</taxon>
        <taxon>Rhododendron</taxon>
    </lineage>
</organism>
<reference evidence="1" key="1">
    <citation type="submission" date="2022-02" db="EMBL/GenBank/DDBJ databases">
        <title>Plant Genome Project.</title>
        <authorList>
            <person name="Zhang R.-G."/>
        </authorList>
    </citation>
    <scope>NUCLEOTIDE SEQUENCE</scope>
    <source>
        <strain evidence="1">AT1</strain>
    </source>
</reference>
<accession>A0ACC0NVW1</accession>
<dbReference type="EMBL" id="CM046392">
    <property type="protein sequence ID" value="KAI8556907.1"/>
    <property type="molecule type" value="Genomic_DNA"/>
</dbReference>
<comment type="caution">
    <text evidence="1">The sequence shown here is derived from an EMBL/GenBank/DDBJ whole genome shotgun (WGS) entry which is preliminary data.</text>
</comment>
<sequence length="73" mass="7405">MAPGSKKSSASSNSTGSKRNTSPVRVDTTAPTPSEVRTLTPSMVASPSTRASASGAPLEKAAACARANTWKKN</sequence>
<keyword evidence="2" id="KW-1185">Reference proteome</keyword>
<evidence type="ECO:0000313" key="1">
    <source>
        <dbReference type="EMBL" id="KAI8556907.1"/>
    </source>
</evidence>